<comment type="subcellular location">
    <subcellularLocation>
        <location evidence="1">Cell outer membrane</location>
        <topology evidence="1">Multi-pass membrane protein</topology>
    </subcellularLocation>
</comment>
<dbReference type="PANTHER" id="PTHR30069:SF46">
    <property type="entry name" value="OAR PROTEIN"/>
    <property type="match status" value="1"/>
</dbReference>
<dbReference type="GO" id="GO:0015344">
    <property type="term" value="F:siderophore uptake transmembrane transporter activity"/>
    <property type="evidence" value="ECO:0007669"/>
    <property type="project" value="TreeGrafter"/>
</dbReference>
<dbReference type="GO" id="GO:0044718">
    <property type="term" value="P:siderophore transmembrane transport"/>
    <property type="evidence" value="ECO:0007669"/>
    <property type="project" value="TreeGrafter"/>
</dbReference>
<keyword evidence="4" id="KW-0812">Transmembrane</keyword>
<sequence length="1079" mass="117197">MWNRSSAICIWLCAVLVVALPVTSFAQVANNTSLVGTVLDPSGNPVSGANVKAVNVGTKVNYSGKTNDQGYYAITFIPAGTYNITVESQGFKSETSTGIPVAINAAVRSNFTLSIGSVQDQVLVTASTPPLATDDATVQETVNTRAIQDLPLSGRRTMDLAATKSDVIVGPKTSFTGIPPGEDFIGAGQREITNSLSLDGITIMNNLISTSAVTVSPDAIQEVQTQTGNYTAQYGAYMGVHINMVSKTGTNSLHGTAYDYVQNDAFDAKNFFNRSNTKLPLRYNQFGFELDGPVYLPKIYDGRDKTFFTAAYEGLRNNNQTGVGLGNTFTQAMRNGDFSQTSAKLFNPYTGTAFANNQIDPGLVSPIAQKIISLYYPLPNATGANNFTAPLPSVVNINNVLARVDQTFGQNVRLFVRYDWQNLTALGSSVTPTGATYGPTNNRNIAFGYTQVITPNFINDFRFGRNHLISNALNYWYQNHLLNAGTSLGIPGFAADTQFNNPGIPYMTVTNYLSMGNNGTNWFQDDTTWHGYDQVSWTHGKHAIMAGAELRKMTTGRAAQNNPLGIFAFNGQLTCQVQGGACASGTGNAAADFLLGLPQNDATPIQELKGVVTEWRDGFFILDNWQVNERLTLNYGIRYELPTVPYSQNGFATILNAQQTALIPANAPQAGFHFIDANHQDWAPRVGFAYRATNHVVIRGGGGIFYNPNQTNSFTLATGNPPFAQSTTYSTVPGSPALSFANPTPGTNQSKTIVPGTPGTYVSVFSVNPYLPTPTMYQWNLDAGNDLWKNAAFELQYLGSHSLHLDRSFYNNTPLPAPGNVNARRPNQLWGSIRQIQNDEFANYNGLTAIFRQRMTNGVQAMVSYTWAHDLDVSTDSNGGGAPMNPYNFRADYGNANWDIRHRLVASIIWELPKLSNFSPTVRTALGNWQLNTITTLQSGMPFNVTISPDQANTGVGNQRPNYVHAPSAKCNADSVVSGASCIDSSAYTLPASYTYGNEHRNVLYGPAYLDSDVSLFKNFPVYKTMTLQLRAEAFNVFNRAQLANPSATFQTSSFGTIQNTAAVLAPNRVLQFAGKINF</sequence>
<dbReference type="InterPro" id="IPR039426">
    <property type="entry name" value="TonB-dep_rcpt-like"/>
</dbReference>
<feature type="domain" description="TonB-dependent transporter Oar-like beta-barrel" evidence="8">
    <location>
        <begin position="245"/>
        <end position="1072"/>
    </location>
</feature>
<gene>
    <name evidence="9" type="ORF">C7378_2306</name>
</gene>
<evidence type="ECO:0000256" key="1">
    <source>
        <dbReference type="ARBA" id="ARBA00004571"/>
    </source>
</evidence>
<keyword evidence="7" id="KW-0732">Signal</keyword>
<evidence type="ECO:0000256" key="7">
    <source>
        <dbReference type="SAM" id="SignalP"/>
    </source>
</evidence>
<dbReference type="InterPro" id="IPR057601">
    <property type="entry name" value="Oar-like_b-barrel"/>
</dbReference>
<dbReference type="EMBL" id="SMGK01000003">
    <property type="protein sequence ID" value="TCK72716.1"/>
    <property type="molecule type" value="Genomic_DNA"/>
</dbReference>
<name>A0A4R1L3T2_9BACT</name>
<keyword evidence="9" id="KW-0645">Protease</keyword>
<dbReference type="PANTHER" id="PTHR30069">
    <property type="entry name" value="TONB-DEPENDENT OUTER MEMBRANE RECEPTOR"/>
    <property type="match status" value="1"/>
</dbReference>
<proteinExistence type="predicted"/>
<dbReference type="SUPFAM" id="SSF49464">
    <property type="entry name" value="Carboxypeptidase regulatory domain-like"/>
    <property type="match status" value="1"/>
</dbReference>
<evidence type="ECO:0000256" key="4">
    <source>
        <dbReference type="ARBA" id="ARBA00022692"/>
    </source>
</evidence>
<accession>A0A4R1L3T2</accession>
<reference evidence="9 10" key="1">
    <citation type="submission" date="2019-03" db="EMBL/GenBank/DDBJ databases">
        <title>Genomic Encyclopedia of Type Strains, Phase IV (KMG-IV): sequencing the most valuable type-strain genomes for metagenomic binning, comparative biology and taxonomic classification.</title>
        <authorList>
            <person name="Goeker M."/>
        </authorList>
    </citation>
    <scope>NUCLEOTIDE SEQUENCE [LARGE SCALE GENOMIC DNA]</scope>
    <source>
        <strain evidence="9 10">DSM 103428</strain>
    </source>
</reference>
<dbReference type="GO" id="GO:0009279">
    <property type="term" value="C:cell outer membrane"/>
    <property type="evidence" value="ECO:0007669"/>
    <property type="project" value="UniProtKB-SubCell"/>
</dbReference>
<evidence type="ECO:0000256" key="3">
    <source>
        <dbReference type="ARBA" id="ARBA00022452"/>
    </source>
</evidence>
<dbReference type="Pfam" id="PF25183">
    <property type="entry name" value="OMP_b-brl_4"/>
    <property type="match status" value="1"/>
</dbReference>
<dbReference type="Proteomes" id="UP000295210">
    <property type="component" value="Unassembled WGS sequence"/>
</dbReference>
<evidence type="ECO:0000259" key="8">
    <source>
        <dbReference type="Pfam" id="PF25183"/>
    </source>
</evidence>
<evidence type="ECO:0000256" key="2">
    <source>
        <dbReference type="ARBA" id="ARBA00022448"/>
    </source>
</evidence>
<organism evidence="9 10">
    <name type="scientific">Acidipila rosea</name>
    <dbReference type="NCBI Taxonomy" id="768535"/>
    <lineage>
        <taxon>Bacteria</taxon>
        <taxon>Pseudomonadati</taxon>
        <taxon>Acidobacteriota</taxon>
        <taxon>Terriglobia</taxon>
        <taxon>Terriglobales</taxon>
        <taxon>Acidobacteriaceae</taxon>
        <taxon>Acidipila</taxon>
    </lineage>
</organism>
<comment type="caution">
    <text evidence="9">The sequence shown here is derived from an EMBL/GenBank/DDBJ whole genome shotgun (WGS) entry which is preliminary data.</text>
</comment>
<protein>
    <submittedName>
        <fullName evidence="9">Carboxypeptidase family protein</fullName>
    </submittedName>
</protein>
<keyword evidence="9" id="KW-0121">Carboxypeptidase</keyword>
<evidence type="ECO:0000313" key="10">
    <source>
        <dbReference type="Proteomes" id="UP000295210"/>
    </source>
</evidence>
<dbReference type="InterPro" id="IPR036942">
    <property type="entry name" value="Beta-barrel_TonB_sf"/>
</dbReference>
<dbReference type="SUPFAM" id="SSF56935">
    <property type="entry name" value="Porins"/>
    <property type="match status" value="1"/>
</dbReference>
<keyword evidence="9" id="KW-0378">Hydrolase</keyword>
<feature type="chain" id="PRO_5021033108" evidence="7">
    <location>
        <begin position="27"/>
        <end position="1079"/>
    </location>
</feature>
<dbReference type="Gene3D" id="2.60.40.1120">
    <property type="entry name" value="Carboxypeptidase-like, regulatory domain"/>
    <property type="match status" value="1"/>
</dbReference>
<keyword evidence="6" id="KW-0998">Cell outer membrane</keyword>
<dbReference type="GO" id="GO:0004180">
    <property type="term" value="F:carboxypeptidase activity"/>
    <property type="evidence" value="ECO:0007669"/>
    <property type="project" value="UniProtKB-KW"/>
</dbReference>
<feature type="signal peptide" evidence="7">
    <location>
        <begin position="1"/>
        <end position="26"/>
    </location>
</feature>
<evidence type="ECO:0000313" key="9">
    <source>
        <dbReference type="EMBL" id="TCK72716.1"/>
    </source>
</evidence>
<keyword evidence="5" id="KW-0472">Membrane</keyword>
<keyword evidence="10" id="KW-1185">Reference proteome</keyword>
<dbReference type="Gene3D" id="2.40.170.20">
    <property type="entry name" value="TonB-dependent receptor, beta-barrel domain"/>
    <property type="match status" value="1"/>
</dbReference>
<evidence type="ECO:0000256" key="6">
    <source>
        <dbReference type="ARBA" id="ARBA00023237"/>
    </source>
</evidence>
<keyword evidence="2" id="KW-0813">Transport</keyword>
<dbReference type="InterPro" id="IPR008969">
    <property type="entry name" value="CarboxyPept-like_regulatory"/>
</dbReference>
<dbReference type="AlphaFoldDB" id="A0A4R1L3T2"/>
<keyword evidence="3" id="KW-1134">Transmembrane beta strand</keyword>
<evidence type="ECO:0000256" key="5">
    <source>
        <dbReference type="ARBA" id="ARBA00023136"/>
    </source>
</evidence>
<dbReference type="OrthoDB" id="97893at2"/>
<dbReference type="Pfam" id="PF13620">
    <property type="entry name" value="CarboxypepD_reg"/>
    <property type="match status" value="1"/>
</dbReference>